<dbReference type="Pfam" id="PF14218">
    <property type="entry name" value="COP23"/>
    <property type="match status" value="1"/>
</dbReference>
<dbReference type="Proteomes" id="UP000282574">
    <property type="component" value="Unassembled WGS sequence"/>
</dbReference>
<dbReference type="EMBL" id="RSCK01000065">
    <property type="protein sequence ID" value="RUT06867.1"/>
    <property type="molecule type" value="Genomic_DNA"/>
</dbReference>
<sequence>MNVIEILTALEVRAMIGNHTTKNLKKFTKYLATAIAVISGIGIANEFVRAEAVASAGGATTFHCIASGQGYATIAKRGERITAPVITWNSNEFGTQYTPHERCKIVSDRLSEVVAAKGGKLRNLQLTYGRVNSKPVICYVGSRNEICNRKNILMTLRESDRGKERQILEQLVTFSLKGTGTAVQQSAPQYYAPFGEEIERALSAE</sequence>
<evidence type="ECO:0000313" key="1">
    <source>
        <dbReference type="EMBL" id="RUT06867.1"/>
    </source>
</evidence>
<evidence type="ECO:0000313" key="2">
    <source>
        <dbReference type="Proteomes" id="UP000282574"/>
    </source>
</evidence>
<name>A0AB37UEC9_9CYAN</name>
<protein>
    <submittedName>
        <fullName evidence="1">Uncharacterized protein</fullName>
    </submittedName>
</protein>
<dbReference type="RefSeq" id="WP_106167540.1">
    <property type="nucleotide sequence ID" value="NZ_RSCK01000065.1"/>
</dbReference>
<comment type="caution">
    <text evidence="1">The sequence shown here is derived from an EMBL/GenBank/DDBJ whole genome shotgun (WGS) entry which is preliminary data.</text>
</comment>
<dbReference type="AlphaFoldDB" id="A0AB37UEC9"/>
<organism evidence="1 2">
    <name type="scientific">Chroococcidiopsis cubana SAG 39.79</name>
    <dbReference type="NCBI Taxonomy" id="388085"/>
    <lineage>
        <taxon>Bacteria</taxon>
        <taxon>Bacillati</taxon>
        <taxon>Cyanobacteriota</taxon>
        <taxon>Cyanophyceae</taxon>
        <taxon>Chroococcidiopsidales</taxon>
        <taxon>Chroococcidiopsidaceae</taxon>
        <taxon>Chroococcidiopsis</taxon>
    </lineage>
</organism>
<accession>A0AB37UEC9</accession>
<proteinExistence type="predicted"/>
<reference evidence="1 2" key="1">
    <citation type="journal article" date="2019" name="Genome Biol. Evol.">
        <title>Day and night: Metabolic profiles and evolutionary relationships of six axenic non-marine cyanobacteria.</title>
        <authorList>
            <person name="Will S.E."/>
            <person name="Henke P."/>
            <person name="Boedeker C."/>
            <person name="Huang S."/>
            <person name="Brinkmann H."/>
            <person name="Rohde M."/>
            <person name="Jarek M."/>
            <person name="Friedl T."/>
            <person name="Seufert S."/>
            <person name="Schumacher M."/>
            <person name="Overmann J."/>
            <person name="Neumann-Schaal M."/>
            <person name="Petersen J."/>
        </authorList>
    </citation>
    <scope>NUCLEOTIDE SEQUENCE [LARGE SCALE GENOMIC DNA]</scope>
    <source>
        <strain evidence="1 2">SAG 39.79</strain>
    </source>
</reference>
<keyword evidence="2" id="KW-1185">Reference proteome</keyword>
<dbReference type="InterPro" id="IPR025478">
    <property type="entry name" value="COP23"/>
</dbReference>
<gene>
    <name evidence="1" type="ORF">DSM107010_51860</name>
</gene>